<comment type="caution">
    <text evidence="4">The sequence shown here is derived from an EMBL/GenBank/DDBJ whole genome shotgun (WGS) entry which is preliminary data.</text>
</comment>
<evidence type="ECO:0000256" key="1">
    <source>
        <dbReference type="ARBA" id="ARBA00022703"/>
    </source>
</evidence>
<reference evidence="4" key="1">
    <citation type="submission" date="2020-07" db="EMBL/GenBank/DDBJ databases">
        <title>The High-quality genome of the commercially important snow crab, Chionoecetes opilio.</title>
        <authorList>
            <person name="Jeong J.-H."/>
            <person name="Ryu S."/>
        </authorList>
    </citation>
    <scope>NUCLEOTIDE SEQUENCE</scope>
    <source>
        <strain evidence="4">MADBK_172401_WGS</strain>
        <tissue evidence="4">Digestive gland</tissue>
    </source>
</reference>
<dbReference type="AlphaFoldDB" id="A0A8J5CMM9"/>
<dbReference type="OrthoDB" id="9943677at2759"/>
<keyword evidence="1 2" id="KW-0053">Apoptosis</keyword>
<evidence type="ECO:0000256" key="2">
    <source>
        <dbReference type="PROSITE-ProRule" id="PRU00447"/>
    </source>
</evidence>
<dbReference type="GO" id="GO:0016787">
    <property type="term" value="F:hydrolase activity"/>
    <property type="evidence" value="ECO:0007669"/>
    <property type="project" value="InterPro"/>
</dbReference>
<dbReference type="InterPro" id="IPR039729">
    <property type="entry name" value="DFF40"/>
</dbReference>
<organism evidence="4 5">
    <name type="scientific">Chionoecetes opilio</name>
    <name type="common">Atlantic snow crab</name>
    <name type="synonym">Cancer opilio</name>
    <dbReference type="NCBI Taxonomy" id="41210"/>
    <lineage>
        <taxon>Eukaryota</taxon>
        <taxon>Metazoa</taxon>
        <taxon>Ecdysozoa</taxon>
        <taxon>Arthropoda</taxon>
        <taxon>Crustacea</taxon>
        <taxon>Multicrustacea</taxon>
        <taxon>Malacostraca</taxon>
        <taxon>Eumalacostraca</taxon>
        <taxon>Eucarida</taxon>
        <taxon>Decapoda</taxon>
        <taxon>Pleocyemata</taxon>
        <taxon>Brachyura</taxon>
        <taxon>Eubrachyura</taxon>
        <taxon>Majoidea</taxon>
        <taxon>Majidae</taxon>
        <taxon>Chionoecetes</taxon>
    </lineage>
</organism>
<keyword evidence="5" id="KW-1185">Reference proteome</keyword>
<dbReference type="Pfam" id="PF02017">
    <property type="entry name" value="CIDE-N"/>
    <property type="match status" value="1"/>
</dbReference>
<dbReference type="InterPro" id="IPR015311">
    <property type="entry name" value="DFF40_C"/>
</dbReference>
<evidence type="ECO:0000259" key="3">
    <source>
        <dbReference type="PROSITE" id="PS51135"/>
    </source>
</evidence>
<dbReference type="GO" id="GO:0004520">
    <property type="term" value="F:DNA endonuclease activity"/>
    <property type="evidence" value="ECO:0007669"/>
    <property type="project" value="InterPro"/>
</dbReference>
<dbReference type="InterPro" id="IPR003508">
    <property type="entry name" value="CIDE-N_dom"/>
</dbReference>
<dbReference type="PROSITE" id="PS51135">
    <property type="entry name" value="CIDE_N"/>
    <property type="match status" value="1"/>
</dbReference>
<proteinExistence type="predicted"/>
<dbReference type="InterPro" id="IPR044925">
    <property type="entry name" value="His-Me_finger_sf"/>
</dbReference>
<dbReference type="SUPFAM" id="SSF54060">
    <property type="entry name" value="His-Me finger endonucleases"/>
    <property type="match status" value="1"/>
</dbReference>
<feature type="domain" description="CIDE-N" evidence="3">
    <location>
        <begin position="1"/>
        <end position="76"/>
    </location>
</feature>
<evidence type="ECO:0000313" key="4">
    <source>
        <dbReference type="EMBL" id="KAG0716029.1"/>
    </source>
</evidence>
<gene>
    <name evidence="4" type="primary">DFFB</name>
    <name evidence="4" type="ORF">GWK47_010555</name>
</gene>
<sequence>MLRHFVVCGPAQRKCGIVASNYEEFLKKCRKKFELKKHNKILITLDDETEVDEEYFEYLVDDTKLLISRSKTIETTDYIHQLASFLHACLDRQPQLHSKVMGCLQEPVTSRQAVTLLELIAKATQASTPLMSREEDVEWFKGLDTKFKTKEAVMRNSAFTRMYSYLDHAKRELLPDKMLGDSPQSKAILFFKEKLVKSKYNASYFDRSALSDEERLCGPEGLFGCEGPFDQHKCSGIHFINPYASREARIVFSTWNFDHVIEKSRTIIPELKAALSGPRPSSVNLHYFYDLLFLHKNSLTAAKNTNGNLKLVHIACHVKKQHQCECEPEKIFLDRHDDVDGLCAQYDPGPRGRGLKRPQPLPDASYYTRSKRMQGSTDCCVGNGSNV</sequence>
<dbReference type="GO" id="GO:0005737">
    <property type="term" value="C:cytoplasm"/>
    <property type="evidence" value="ECO:0007669"/>
    <property type="project" value="InterPro"/>
</dbReference>
<dbReference type="GO" id="GO:0005634">
    <property type="term" value="C:nucleus"/>
    <property type="evidence" value="ECO:0007669"/>
    <property type="project" value="InterPro"/>
</dbReference>
<dbReference type="PANTHER" id="PTHR13067">
    <property type="entry name" value="CASPASE-ACTIVATED DNASE"/>
    <property type="match status" value="1"/>
</dbReference>
<dbReference type="GO" id="GO:0006309">
    <property type="term" value="P:apoptotic DNA fragmentation"/>
    <property type="evidence" value="ECO:0007669"/>
    <property type="project" value="InterPro"/>
</dbReference>
<dbReference type="Gene3D" id="3.10.20.10">
    <property type="match status" value="1"/>
</dbReference>
<evidence type="ECO:0000313" key="5">
    <source>
        <dbReference type="Proteomes" id="UP000770661"/>
    </source>
</evidence>
<accession>A0A8J5CMM9</accession>
<dbReference type="PANTHER" id="PTHR13067:SF2">
    <property type="entry name" value="CASPASE-ACTIVATED DNASE"/>
    <property type="match status" value="1"/>
</dbReference>
<protein>
    <submittedName>
        <fullName evidence="4">DNAation factor subunit beta</fullName>
    </submittedName>
</protein>
<dbReference type="Pfam" id="PF09230">
    <property type="entry name" value="DFF40"/>
    <property type="match status" value="1"/>
</dbReference>
<dbReference type="SMART" id="SM00266">
    <property type="entry name" value="CAD"/>
    <property type="match status" value="1"/>
</dbReference>
<dbReference type="EMBL" id="JACEEZ010019142">
    <property type="protein sequence ID" value="KAG0716029.1"/>
    <property type="molecule type" value="Genomic_DNA"/>
</dbReference>
<name>A0A8J5CMM9_CHIOP</name>
<dbReference type="Proteomes" id="UP000770661">
    <property type="component" value="Unassembled WGS sequence"/>
</dbReference>
<dbReference type="SUPFAM" id="SSF54277">
    <property type="entry name" value="CAD &amp; PB1 domains"/>
    <property type="match status" value="1"/>
</dbReference>